<dbReference type="PANTHER" id="PTHR38591:SF1">
    <property type="entry name" value="BLL1000 PROTEIN"/>
    <property type="match status" value="1"/>
</dbReference>
<keyword evidence="1" id="KW-0472">Membrane</keyword>
<dbReference type="AlphaFoldDB" id="A0A6J4I7V7"/>
<accession>A0A6J4I7V7</accession>
<dbReference type="Gene3D" id="2.40.370.10">
    <property type="entry name" value="AttH-like domain"/>
    <property type="match status" value="2"/>
</dbReference>
<evidence type="ECO:0000313" key="3">
    <source>
        <dbReference type="EMBL" id="CAA9242691.1"/>
    </source>
</evidence>
<sequence length="401" mass="43976">MKQRKGRQVRRAFSLTLVGIVVVVAGLLYWSRSGQTPVTGRISAVAAASGDADPRWKRVTAPRPFSFPVDHGAHEEYQTEWWYYTGNLEDESGRPFGFQLTFFRRGLAPVQPERASKWAARNIYLAHFTLSDITTGKFYATERFSRDGAEQAGAQGDPYRVWLGAWQASGTDEQGDAMRLQATAEEFGIDLLLASTKRATLQGNQGYSPKGTGTGNASYYYSLTRMATQGTVNVGEQRFRIVDGTSWMDHEWGTSRLEEGGVGWDWFALQLSDGRELTWAQLRGANGSAIGNSFGALTAADGSSITLGPQDLSLEVLDYWRSPASEARYPGRWRLRSEQAGLDLEVTPRMPNQELPVSIVYWEGAVEVEGSASGSAGNTPITGVGYVELTGYLPSSNPIGR</sequence>
<dbReference type="PANTHER" id="PTHR38591">
    <property type="entry name" value="HYDROLASE"/>
    <property type="match status" value="1"/>
</dbReference>
<keyword evidence="1" id="KW-1133">Transmembrane helix</keyword>
<evidence type="ECO:0000259" key="2">
    <source>
        <dbReference type="Pfam" id="PF07143"/>
    </source>
</evidence>
<organism evidence="3">
    <name type="scientific">uncultured Chloroflexia bacterium</name>
    <dbReference type="NCBI Taxonomy" id="1672391"/>
    <lineage>
        <taxon>Bacteria</taxon>
        <taxon>Bacillati</taxon>
        <taxon>Chloroflexota</taxon>
        <taxon>Chloroflexia</taxon>
        <taxon>environmental samples</taxon>
    </lineage>
</organism>
<dbReference type="EMBL" id="CADCTK010000351">
    <property type="protein sequence ID" value="CAA9242691.1"/>
    <property type="molecule type" value="Genomic_DNA"/>
</dbReference>
<proteinExistence type="predicted"/>
<feature type="transmembrane region" description="Helical" evidence="1">
    <location>
        <begin position="12"/>
        <end position="31"/>
    </location>
</feature>
<reference evidence="3" key="1">
    <citation type="submission" date="2020-02" db="EMBL/GenBank/DDBJ databases">
        <authorList>
            <person name="Meier V. D."/>
        </authorList>
    </citation>
    <scope>NUCLEOTIDE SEQUENCE</scope>
    <source>
        <strain evidence="3">AVDCRST_MAG26</strain>
    </source>
</reference>
<dbReference type="Pfam" id="PF07143">
    <property type="entry name" value="CrtC"/>
    <property type="match status" value="1"/>
</dbReference>
<name>A0A6J4I7V7_9CHLR</name>
<protein>
    <submittedName>
        <fullName evidence="3">AttH component of AttEFGH ABC transport system</fullName>
    </submittedName>
</protein>
<evidence type="ECO:0000256" key="1">
    <source>
        <dbReference type="SAM" id="Phobius"/>
    </source>
</evidence>
<dbReference type="SUPFAM" id="SSF159245">
    <property type="entry name" value="AttH-like"/>
    <property type="match status" value="1"/>
</dbReference>
<dbReference type="InterPro" id="IPR023374">
    <property type="entry name" value="AttH-like_dom_sf"/>
</dbReference>
<gene>
    <name evidence="3" type="ORF">AVDCRST_MAG26-1519</name>
</gene>
<dbReference type="InterPro" id="IPR010791">
    <property type="entry name" value="AttH_dom"/>
</dbReference>
<keyword evidence="1" id="KW-0812">Transmembrane</keyword>
<feature type="domain" description="AttH" evidence="2">
    <location>
        <begin position="79"/>
        <end position="254"/>
    </location>
</feature>
<dbReference type="Pfam" id="PF17186">
    <property type="entry name" value="Lipocalin_9"/>
    <property type="match status" value="1"/>
</dbReference>